<reference evidence="3" key="1">
    <citation type="submission" date="2016-10" db="EMBL/GenBank/DDBJ databases">
        <authorList>
            <person name="Varghese N."/>
            <person name="Submissions S."/>
        </authorList>
    </citation>
    <scope>NUCLEOTIDE SEQUENCE [LARGE SCALE GENOMIC DNA]</scope>
    <source>
        <strain evidence="3">DSM 25055</strain>
    </source>
</reference>
<name>A0A1H9RJH2_9EURY</name>
<keyword evidence="1" id="KW-1133">Transmembrane helix</keyword>
<protein>
    <submittedName>
        <fullName evidence="2">Uncharacterized protein</fullName>
    </submittedName>
</protein>
<dbReference type="EMBL" id="FOFD01000007">
    <property type="protein sequence ID" value="SER72718.1"/>
    <property type="molecule type" value="Genomic_DNA"/>
</dbReference>
<dbReference type="Proteomes" id="UP000199114">
    <property type="component" value="Unassembled WGS sequence"/>
</dbReference>
<keyword evidence="3" id="KW-1185">Reference proteome</keyword>
<keyword evidence="1" id="KW-0812">Transmembrane</keyword>
<feature type="transmembrane region" description="Helical" evidence="1">
    <location>
        <begin position="34"/>
        <end position="56"/>
    </location>
</feature>
<keyword evidence="1" id="KW-0472">Membrane</keyword>
<evidence type="ECO:0000313" key="2">
    <source>
        <dbReference type="EMBL" id="SER72718.1"/>
    </source>
</evidence>
<organism evidence="2 3">
    <name type="scientific">Natrinema salaciae</name>
    <dbReference type="NCBI Taxonomy" id="1186196"/>
    <lineage>
        <taxon>Archaea</taxon>
        <taxon>Methanobacteriati</taxon>
        <taxon>Methanobacteriota</taxon>
        <taxon>Stenosarchaea group</taxon>
        <taxon>Halobacteria</taxon>
        <taxon>Halobacteriales</taxon>
        <taxon>Natrialbaceae</taxon>
        <taxon>Natrinema</taxon>
    </lineage>
</organism>
<dbReference type="STRING" id="1186196.SAMN04489841_4423"/>
<gene>
    <name evidence="2" type="ORF">SAMN04489841_4423</name>
</gene>
<evidence type="ECO:0000313" key="3">
    <source>
        <dbReference type="Proteomes" id="UP000199114"/>
    </source>
</evidence>
<dbReference type="AlphaFoldDB" id="A0A1H9RJH2"/>
<evidence type="ECO:0000256" key="1">
    <source>
        <dbReference type="SAM" id="Phobius"/>
    </source>
</evidence>
<accession>A0A1H9RJH2</accession>
<sequence>MEGVATFGRPQMSLATSGAAAGIVLFNLTTGITAVAGVMLTVFVLVMLAFAVAPLFSSTWIGQQDVASTAGSRAEPSDD</sequence>
<feature type="transmembrane region" description="Helical" evidence="1">
    <location>
        <begin position="12"/>
        <end position="28"/>
    </location>
</feature>
<proteinExistence type="predicted"/>